<protein>
    <submittedName>
        <fullName evidence="3">GDSL lipase/acylhydrolase family protein</fullName>
    </submittedName>
</protein>
<dbReference type="PANTHER" id="PTHR45648:SF22">
    <property type="entry name" value="GDSL LIPASE_ACYLHYDROLASE FAMILY PROTEIN (AFU_ORTHOLOGUE AFUA_4G14700)"/>
    <property type="match status" value="1"/>
</dbReference>
<dbReference type="Proteomes" id="UP000799772">
    <property type="component" value="Unassembled WGS sequence"/>
</dbReference>
<evidence type="ECO:0000313" key="3">
    <source>
        <dbReference type="EMBL" id="KAF2104060.1"/>
    </source>
</evidence>
<dbReference type="InterPro" id="IPR001087">
    <property type="entry name" value="GDSL"/>
</dbReference>
<reference evidence="3" key="1">
    <citation type="journal article" date="2020" name="Stud. Mycol.">
        <title>101 Dothideomycetes genomes: a test case for predicting lifestyles and emergence of pathogens.</title>
        <authorList>
            <person name="Haridas S."/>
            <person name="Albert R."/>
            <person name="Binder M."/>
            <person name="Bloem J."/>
            <person name="Labutti K."/>
            <person name="Salamov A."/>
            <person name="Andreopoulos B."/>
            <person name="Baker S."/>
            <person name="Barry K."/>
            <person name="Bills G."/>
            <person name="Bluhm B."/>
            <person name="Cannon C."/>
            <person name="Castanera R."/>
            <person name="Culley D."/>
            <person name="Daum C."/>
            <person name="Ezra D."/>
            <person name="Gonzalez J."/>
            <person name="Henrissat B."/>
            <person name="Kuo A."/>
            <person name="Liang C."/>
            <person name="Lipzen A."/>
            <person name="Lutzoni F."/>
            <person name="Magnuson J."/>
            <person name="Mondo S."/>
            <person name="Nolan M."/>
            <person name="Ohm R."/>
            <person name="Pangilinan J."/>
            <person name="Park H.-J."/>
            <person name="Ramirez L."/>
            <person name="Alfaro M."/>
            <person name="Sun H."/>
            <person name="Tritt A."/>
            <person name="Yoshinaga Y."/>
            <person name="Zwiers L.-H."/>
            <person name="Turgeon B."/>
            <person name="Goodwin S."/>
            <person name="Spatafora J."/>
            <person name="Crous P."/>
            <person name="Grigoriev I."/>
        </authorList>
    </citation>
    <scope>NUCLEOTIDE SEQUENCE</scope>
    <source>
        <strain evidence="3">CBS 133067</strain>
    </source>
</reference>
<proteinExistence type="predicted"/>
<organism evidence="3 4">
    <name type="scientific">Rhizodiscina lignyota</name>
    <dbReference type="NCBI Taxonomy" id="1504668"/>
    <lineage>
        <taxon>Eukaryota</taxon>
        <taxon>Fungi</taxon>
        <taxon>Dikarya</taxon>
        <taxon>Ascomycota</taxon>
        <taxon>Pezizomycotina</taxon>
        <taxon>Dothideomycetes</taxon>
        <taxon>Pleosporomycetidae</taxon>
        <taxon>Aulographales</taxon>
        <taxon>Rhizodiscinaceae</taxon>
        <taxon>Rhizodiscina</taxon>
    </lineage>
</organism>
<evidence type="ECO:0000256" key="2">
    <source>
        <dbReference type="SAM" id="SignalP"/>
    </source>
</evidence>
<dbReference type="InterPro" id="IPR051058">
    <property type="entry name" value="GDSL_Est/Lipase"/>
</dbReference>
<dbReference type="InterPro" id="IPR036514">
    <property type="entry name" value="SGNH_hydro_sf"/>
</dbReference>
<feature type="chain" id="PRO_5040417116" evidence="2">
    <location>
        <begin position="20"/>
        <end position="353"/>
    </location>
</feature>
<dbReference type="CDD" id="cd01846">
    <property type="entry name" value="fatty_acyltransferase_like"/>
    <property type="match status" value="1"/>
</dbReference>
<keyword evidence="2" id="KW-0732">Signal</keyword>
<dbReference type="GO" id="GO:0016788">
    <property type="term" value="F:hydrolase activity, acting on ester bonds"/>
    <property type="evidence" value="ECO:0007669"/>
    <property type="project" value="InterPro"/>
</dbReference>
<dbReference type="EMBL" id="ML978121">
    <property type="protein sequence ID" value="KAF2104060.1"/>
    <property type="molecule type" value="Genomic_DNA"/>
</dbReference>
<gene>
    <name evidence="3" type="ORF">NA57DRAFT_62789</name>
</gene>
<dbReference type="OrthoDB" id="1600564at2759"/>
<keyword evidence="4" id="KW-1185">Reference proteome</keyword>
<dbReference type="PANTHER" id="PTHR45648">
    <property type="entry name" value="GDSL LIPASE/ACYLHYDROLASE FAMILY PROTEIN (AFU_ORTHOLOGUE AFUA_4G14700)"/>
    <property type="match status" value="1"/>
</dbReference>
<evidence type="ECO:0000256" key="1">
    <source>
        <dbReference type="ARBA" id="ARBA00022801"/>
    </source>
</evidence>
<dbReference type="Gene3D" id="3.40.50.1110">
    <property type="entry name" value="SGNH hydrolase"/>
    <property type="match status" value="1"/>
</dbReference>
<dbReference type="AlphaFoldDB" id="A0A9P4IM44"/>
<dbReference type="Pfam" id="PF00657">
    <property type="entry name" value="Lipase_GDSL"/>
    <property type="match status" value="1"/>
</dbReference>
<feature type="signal peptide" evidence="2">
    <location>
        <begin position="1"/>
        <end position="19"/>
    </location>
</feature>
<accession>A0A9P4IM44</accession>
<evidence type="ECO:0000313" key="4">
    <source>
        <dbReference type="Proteomes" id="UP000799772"/>
    </source>
</evidence>
<dbReference type="SUPFAM" id="SSF52266">
    <property type="entry name" value="SGNH hydrolase"/>
    <property type="match status" value="1"/>
</dbReference>
<sequence>MSRFFLFLSAATVISFVCASLEKSDSWNLGHMKSLVTFGDSYTDIERLSYLINHNGSLPPIGWVQPQTSPASDGGRSWPEYVSQYTGCNLYDYAVAGAVCSNNITPKYFDAIHRNMPTVLEYEVPTYLTESKLITNGTEFLDIPASETVYSIWIGTNDLGEYALLTDSQVPGTNMVDFVDCVYNSLDGVYNNGGRYFVIMNIGPLQLSPEFGFPWNGAVGENHYWPDKPSNITQIAFRMWESVVMVNDDFKYRTPFEVLISKRYAGANFAVMDTYGLISDMWHNPSAYLNGTAPLNVTGFETYCPANQTCTIQNADSYLWYDEVHPSEQAFRKVAEEFVRVVQGTSVWATYWG</sequence>
<comment type="caution">
    <text evidence="3">The sequence shown here is derived from an EMBL/GenBank/DDBJ whole genome shotgun (WGS) entry which is preliminary data.</text>
</comment>
<name>A0A9P4IM44_9PEZI</name>
<keyword evidence="1" id="KW-0378">Hydrolase</keyword>